<dbReference type="Proteomes" id="UP000198131">
    <property type="component" value="Unassembled WGS sequence"/>
</dbReference>
<protein>
    <recommendedName>
        <fullName evidence="5">Haem-binding uptake, Tiki superfamily, ChaN</fullName>
    </recommendedName>
</protein>
<name>A0A212UDC6_9BACT</name>
<keyword evidence="2" id="KW-0732">Signal</keyword>
<evidence type="ECO:0000313" key="3">
    <source>
        <dbReference type="EMBL" id="SNC76247.1"/>
    </source>
</evidence>
<dbReference type="Pfam" id="PF18950">
    <property type="entry name" value="DUF5694"/>
    <property type="match status" value="1"/>
</dbReference>
<organism evidence="3 4">
    <name type="scientific">Hymenobacter gelipurpurascens</name>
    <dbReference type="NCBI Taxonomy" id="89968"/>
    <lineage>
        <taxon>Bacteria</taxon>
        <taxon>Pseudomonadati</taxon>
        <taxon>Bacteroidota</taxon>
        <taxon>Cytophagia</taxon>
        <taxon>Cytophagales</taxon>
        <taxon>Hymenobacteraceae</taxon>
        <taxon>Hymenobacter</taxon>
    </lineage>
</organism>
<evidence type="ECO:0008006" key="5">
    <source>
        <dbReference type="Google" id="ProtNLM"/>
    </source>
</evidence>
<reference evidence="4" key="1">
    <citation type="submission" date="2017-06" db="EMBL/GenBank/DDBJ databases">
        <authorList>
            <person name="Varghese N."/>
            <person name="Submissions S."/>
        </authorList>
    </citation>
    <scope>NUCLEOTIDE SEQUENCE [LARGE SCALE GENOMIC DNA]</scope>
    <source>
        <strain evidence="4">DSM 11116</strain>
    </source>
</reference>
<evidence type="ECO:0000256" key="2">
    <source>
        <dbReference type="SAM" id="SignalP"/>
    </source>
</evidence>
<sequence length="333" mass="36880">MLFPFAPRSIPFSLMLAVLLLLGTAFAGNAQRTTPAQKQVMVVGFDHLSQLYNKTPESDVYGPKKQAELAKLREHLKRFRPDVLMVEAEPREQPQVDSLYALYRAGKLELSSLPTGRSERYQMGFVLAKELNLPAPQCVDYYAATSQSLLTNGDNIAKYNQDLKLMQQLYRPLKRMAQHDSLSLYDFIALCNHLTTVATVHRAQFNTPAWVTDGTFSPTATNTNNLGQVDTAYIGAHYITLLYNRNLKIYSNILRAQRKTNAQRAMVIMGAAHVGVLEGMFAANPDYQVKHASDYLKTNKTKYLQASIAPHAAGTNRPLSGAPGPTSSGQAGK</sequence>
<feature type="region of interest" description="Disordered" evidence="1">
    <location>
        <begin position="314"/>
        <end position="333"/>
    </location>
</feature>
<accession>A0A212UDC6</accession>
<evidence type="ECO:0000313" key="4">
    <source>
        <dbReference type="Proteomes" id="UP000198131"/>
    </source>
</evidence>
<dbReference type="RefSeq" id="WP_212590424.1">
    <property type="nucleotide sequence ID" value="NZ_FYEW01000002.1"/>
</dbReference>
<dbReference type="EMBL" id="FYEW01000002">
    <property type="protein sequence ID" value="SNC76247.1"/>
    <property type="molecule type" value="Genomic_DNA"/>
</dbReference>
<feature type="chain" id="PRO_5012103551" description="Haem-binding uptake, Tiki superfamily, ChaN" evidence="2">
    <location>
        <begin position="28"/>
        <end position="333"/>
    </location>
</feature>
<feature type="signal peptide" evidence="2">
    <location>
        <begin position="1"/>
        <end position="27"/>
    </location>
</feature>
<evidence type="ECO:0000256" key="1">
    <source>
        <dbReference type="SAM" id="MobiDB-lite"/>
    </source>
</evidence>
<dbReference type="InterPro" id="IPR043749">
    <property type="entry name" value="DUF5694"/>
</dbReference>
<keyword evidence="4" id="KW-1185">Reference proteome</keyword>
<gene>
    <name evidence="3" type="ORF">SAMN06265337_3289</name>
</gene>
<proteinExistence type="predicted"/>
<dbReference type="AlphaFoldDB" id="A0A212UDC6"/>